<feature type="compositionally biased region" description="Basic and acidic residues" evidence="1">
    <location>
        <begin position="303"/>
        <end position="315"/>
    </location>
</feature>
<sequence length="348" mass="37134">MGFIKNAFASSTGPSQVNNGLNQSFLPFSGGGGNDNPPSGPPRSVHTSQSPQPYPNTGPGWTDAPPAYRIPLGVPSSNDQTVNGTYAPRGYDNTSAQPMQRPPFRPIALPQITSGDGQPFLRAYSNDLGYFGITARHFVEVVDSINKAIIPNKANKVCQSAATVGGLFLPGLDAVALMVGQIGVGAGFAVGHASMIARALSKANLNIFIPAGLEIGRDVPDLMHIGTSANIDQDLGIPERSVSPYSPGPESRVAAYGNLLAPLSMVYPPLNGAWSKDPTTDDRNNQNGRGRARRDRRQGRRGRNSDKTDAKEDSKLQWLIVRPANPESVAKWQKTLQQSEAALEKEPE</sequence>
<name>A0A6A6CL89_ZASCE</name>
<feature type="region of interest" description="Disordered" evidence="1">
    <location>
        <begin position="1"/>
        <end position="100"/>
    </location>
</feature>
<feature type="compositionally biased region" description="Polar residues" evidence="1">
    <location>
        <begin position="75"/>
        <end position="84"/>
    </location>
</feature>
<dbReference type="AlphaFoldDB" id="A0A6A6CL89"/>
<dbReference type="Proteomes" id="UP000799537">
    <property type="component" value="Unassembled WGS sequence"/>
</dbReference>
<protein>
    <submittedName>
        <fullName evidence="2">Uncharacterized protein</fullName>
    </submittedName>
</protein>
<reference evidence="2" key="1">
    <citation type="journal article" date="2020" name="Stud. Mycol.">
        <title>101 Dothideomycetes genomes: a test case for predicting lifestyles and emergence of pathogens.</title>
        <authorList>
            <person name="Haridas S."/>
            <person name="Albert R."/>
            <person name="Binder M."/>
            <person name="Bloem J."/>
            <person name="Labutti K."/>
            <person name="Salamov A."/>
            <person name="Andreopoulos B."/>
            <person name="Baker S."/>
            <person name="Barry K."/>
            <person name="Bills G."/>
            <person name="Bluhm B."/>
            <person name="Cannon C."/>
            <person name="Castanera R."/>
            <person name="Culley D."/>
            <person name="Daum C."/>
            <person name="Ezra D."/>
            <person name="Gonzalez J."/>
            <person name="Henrissat B."/>
            <person name="Kuo A."/>
            <person name="Liang C."/>
            <person name="Lipzen A."/>
            <person name="Lutzoni F."/>
            <person name="Magnuson J."/>
            <person name="Mondo S."/>
            <person name="Nolan M."/>
            <person name="Ohm R."/>
            <person name="Pangilinan J."/>
            <person name="Park H.-J."/>
            <person name="Ramirez L."/>
            <person name="Alfaro M."/>
            <person name="Sun H."/>
            <person name="Tritt A."/>
            <person name="Yoshinaga Y."/>
            <person name="Zwiers L.-H."/>
            <person name="Turgeon B."/>
            <person name="Goodwin S."/>
            <person name="Spatafora J."/>
            <person name="Crous P."/>
            <person name="Grigoriev I."/>
        </authorList>
    </citation>
    <scope>NUCLEOTIDE SEQUENCE</scope>
    <source>
        <strain evidence="2">ATCC 36951</strain>
    </source>
</reference>
<evidence type="ECO:0000313" key="2">
    <source>
        <dbReference type="EMBL" id="KAF2166968.1"/>
    </source>
</evidence>
<organism evidence="2 3">
    <name type="scientific">Zasmidium cellare ATCC 36951</name>
    <dbReference type="NCBI Taxonomy" id="1080233"/>
    <lineage>
        <taxon>Eukaryota</taxon>
        <taxon>Fungi</taxon>
        <taxon>Dikarya</taxon>
        <taxon>Ascomycota</taxon>
        <taxon>Pezizomycotina</taxon>
        <taxon>Dothideomycetes</taxon>
        <taxon>Dothideomycetidae</taxon>
        <taxon>Mycosphaerellales</taxon>
        <taxon>Mycosphaerellaceae</taxon>
        <taxon>Zasmidium</taxon>
    </lineage>
</organism>
<dbReference type="EMBL" id="ML993595">
    <property type="protein sequence ID" value="KAF2166968.1"/>
    <property type="molecule type" value="Genomic_DNA"/>
</dbReference>
<evidence type="ECO:0000256" key="1">
    <source>
        <dbReference type="SAM" id="MobiDB-lite"/>
    </source>
</evidence>
<evidence type="ECO:0000313" key="3">
    <source>
        <dbReference type="Proteomes" id="UP000799537"/>
    </source>
</evidence>
<keyword evidence="3" id="KW-1185">Reference proteome</keyword>
<dbReference type="GeneID" id="54559869"/>
<accession>A0A6A6CL89</accession>
<dbReference type="RefSeq" id="XP_033667857.1">
    <property type="nucleotide sequence ID" value="XM_033806597.1"/>
</dbReference>
<proteinExistence type="predicted"/>
<dbReference type="OrthoDB" id="3068835at2759"/>
<feature type="region of interest" description="Disordered" evidence="1">
    <location>
        <begin position="272"/>
        <end position="348"/>
    </location>
</feature>
<gene>
    <name evidence="2" type="ORF">M409DRAFT_23013</name>
</gene>
<feature type="compositionally biased region" description="Polar residues" evidence="1">
    <location>
        <begin position="8"/>
        <end position="26"/>
    </location>
</feature>
<feature type="compositionally biased region" description="Basic residues" evidence="1">
    <location>
        <begin position="290"/>
        <end position="302"/>
    </location>
</feature>